<evidence type="ECO:0000313" key="1">
    <source>
        <dbReference type="EMBL" id="KAH9801454.1"/>
    </source>
</evidence>
<accession>A0ACB8NV46</accession>
<proteinExistence type="predicted"/>
<keyword evidence="1" id="KW-0378">Hydrolase</keyword>
<protein>
    <submittedName>
        <fullName evidence="1">Hydrolase 4 domain-containing protein</fullName>
    </submittedName>
</protein>
<reference evidence="2" key="1">
    <citation type="journal article" date="2023" name="Hortic. Res.">
        <title>A chromosome-level phased genome enabling allele-level studies in sweet orange: a case study on citrus Huanglongbing tolerance.</title>
        <authorList>
            <person name="Wu B."/>
            <person name="Yu Q."/>
            <person name="Deng Z."/>
            <person name="Duan Y."/>
            <person name="Luo F."/>
            <person name="Gmitter F. Jr."/>
        </authorList>
    </citation>
    <scope>NUCLEOTIDE SEQUENCE [LARGE SCALE GENOMIC DNA]</scope>
    <source>
        <strain evidence="2">cv. Valencia</strain>
    </source>
</reference>
<organism evidence="1 2">
    <name type="scientific">Citrus sinensis</name>
    <name type="common">Sweet orange</name>
    <name type="synonym">Citrus aurantium var. sinensis</name>
    <dbReference type="NCBI Taxonomy" id="2711"/>
    <lineage>
        <taxon>Eukaryota</taxon>
        <taxon>Viridiplantae</taxon>
        <taxon>Streptophyta</taxon>
        <taxon>Embryophyta</taxon>
        <taxon>Tracheophyta</taxon>
        <taxon>Spermatophyta</taxon>
        <taxon>Magnoliopsida</taxon>
        <taxon>eudicotyledons</taxon>
        <taxon>Gunneridae</taxon>
        <taxon>Pentapetalae</taxon>
        <taxon>rosids</taxon>
        <taxon>malvids</taxon>
        <taxon>Sapindales</taxon>
        <taxon>Rutaceae</taxon>
        <taxon>Aurantioideae</taxon>
        <taxon>Citrus</taxon>
    </lineage>
</organism>
<comment type="caution">
    <text evidence="1">The sequence shown here is derived from an EMBL/GenBank/DDBJ whole genome shotgun (WGS) entry which is preliminary data.</text>
</comment>
<name>A0ACB8NV46_CITSI</name>
<dbReference type="EMBL" id="CM039170">
    <property type="protein sequence ID" value="KAH9801454.1"/>
    <property type="molecule type" value="Genomic_DNA"/>
</dbReference>
<evidence type="ECO:0000313" key="2">
    <source>
        <dbReference type="Proteomes" id="UP000829398"/>
    </source>
</evidence>
<keyword evidence="2" id="KW-1185">Reference proteome</keyword>
<sequence length="371" mass="41339">MYVRITDLNQQSKILGFKESGYKINNSPGAVSPKPGSDKASTSCLNFKKPPSPIFLCQVRIVSSTNRSRSFRRSLKMSQSVSPQNLVKQQELVIPNKYGERLVGVLHDAESSEIVVLCHGFRSTKDDPSMVNLAVALQNEGISAFRFDFAGNGESEGSFQYGNYWREADDLRAVVQYFCGANHAVGAILGHSKGGSVVLLYASKYNDIRTFVNVSGRYDLKGGIEDRLGKDYMEKIMQDGFIDVKNKTGDVEYRVTEESLMDRLNTNMHDACLQIDMECSVLTIHGSSDKIIPLQDAHEFDKIIPNHKLHVVEGANHGYTNHQAELVSVVLDFVKASLKQDHPDLSEIKLKNECRINCVVTNMYALCDTSE</sequence>
<gene>
    <name evidence="1" type="ORF">KPL71_001043</name>
</gene>
<dbReference type="Proteomes" id="UP000829398">
    <property type="component" value="Chromosome 1"/>
</dbReference>